<sequence length="62" mass="7168">MDLSATQSQPPRNQGDSTFSKKKKKIFDEHFFGSVNSIKIRNGHSRKCSKIISNLIRSRRFN</sequence>
<dbReference type="OrthoDB" id="618098at2759"/>
<feature type="region of interest" description="Disordered" evidence="1">
    <location>
        <begin position="1"/>
        <end position="22"/>
    </location>
</feature>
<gene>
    <name evidence="2" type="ORF">Goklo_006082</name>
</gene>
<name>A0A7J8VGC7_9ROSI</name>
<proteinExistence type="predicted"/>
<evidence type="ECO:0000313" key="3">
    <source>
        <dbReference type="Proteomes" id="UP000593573"/>
    </source>
</evidence>
<protein>
    <submittedName>
        <fullName evidence="2">Uncharacterized protein</fullName>
    </submittedName>
</protein>
<reference evidence="2 3" key="1">
    <citation type="journal article" date="2019" name="Genome Biol. Evol.">
        <title>Insights into the evolution of the New World diploid cottons (Gossypium, subgenus Houzingenia) based on genome sequencing.</title>
        <authorList>
            <person name="Grover C.E."/>
            <person name="Arick M.A. 2nd"/>
            <person name="Thrash A."/>
            <person name="Conover J.L."/>
            <person name="Sanders W.S."/>
            <person name="Peterson D.G."/>
            <person name="Frelichowski J.E."/>
            <person name="Scheffler J.A."/>
            <person name="Scheffler B.E."/>
            <person name="Wendel J.F."/>
        </authorList>
    </citation>
    <scope>NUCLEOTIDE SEQUENCE [LARGE SCALE GENOMIC DNA]</scope>
    <source>
        <strain evidence="2">57</strain>
        <tissue evidence="2">Leaf</tissue>
    </source>
</reference>
<feature type="compositionally biased region" description="Polar residues" evidence="1">
    <location>
        <begin position="1"/>
        <end position="18"/>
    </location>
</feature>
<comment type="caution">
    <text evidence="2">The sequence shown here is derived from an EMBL/GenBank/DDBJ whole genome shotgun (WGS) entry which is preliminary data.</text>
</comment>
<accession>A0A7J8VGC7</accession>
<dbReference type="Proteomes" id="UP000593573">
    <property type="component" value="Unassembled WGS sequence"/>
</dbReference>
<organism evidence="2 3">
    <name type="scientific">Gossypium klotzschianum</name>
    <dbReference type="NCBI Taxonomy" id="34286"/>
    <lineage>
        <taxon>Eukaryota</taxon>
        <taxon>Viridiplantae</taxon>
        <taxon>Streptophyta</taxon>
        <taxon>Embryophyta</taxon>
        <taxon>Tracheophyta</taxon>
        <taxon>Spermatophyta</taxon>
        <taxon>Magnoliopsida</taxon>
        <taxon>eudicotyledons</taxon>
        <taxon>Gunneridae</taxon>
        <taxon>Pentapetalae</taxon>
        <taxon>rosids</taxon>
        <taxon>malvids</taxon>
        <taxon>Malvales</taxon>
        <taxon>Malvaceae</taxon>
        <taxon>Malvoideae</taxon>
        <taxon>Gossypium</taxon>
    </lineage>
</organism>
<keyword evidence="3" id="KW-1185">Reference proteome</keyword>
<dbReference type="AlphaFoldDB" id="A0A7J8VGC7"/>
<dbReference type="EMBL" id="JABFAB010000010">
    <property type="protein sequence ID" value="MBA0661841.1"/>
    <property type="molecule type" value="Genomic_DNA"/>
</dbReference>
<evidence type="ECO:0000313" key="2">
    <source>
        <dbReference type="EMBL" id="MBA0661841.1"/>
    </source>
</evidence>
<evidence type="ECO:0000256" key="1">
    <source>
        <dbReference type="SAM" id="MobiDB-lite"/>
    </source>
</evidence>